<keyword evidence="3" id="KW-1185">Reference proteome</keyword>
<dbReference type="Proteomes" id="UP000813461">
    <property type="component" value="Unassembled WGS sequence"/>
</dbReference>
<accession>A0A8K0QT81</accession>
<dbReference type="AlphaFoldDB" id="A0A8K0QT81"/>
<feature type="region of interest" description="Disordered" evidence="1">
    <location>
        <begin position="69"/>
        <end position="176"/>
    </location>
</feature>
<organism evidence="2 3">
    <name type="scientific">Paraphoma chrysanthemicola</name>
    <dbReference type="NCBI Taxonomy" id="798071"/>
    <lineage>
        <taxon>Eukaryota</taxon>
        <taxon>Fungi</taxon>
        <taxon>Dikarya</taxon>
        <taxon>Ascomycota</taxon>
        <taxon>Pezizomycotina</taxon>
        <taxon>Dothideomycetes</taxon>
        <taxon>Pleosporomycetidae</taxon>
        <taxon>Pleosporales</taxon>
        <taxon>Pleosporineae</taxon>
        <taxon>Phaeosphaeriaceae</taxon>
        <taxon>Paraphoma</taxon>
    </lineage>
</organism>
<feature type="compositionally biased region" description="Basic and acidic residues" evidence="1">
    <location>
        <begin position="137"/>
        <end position="161"/>
    </location>
</feature>
<comment type="caution">
    <text evidence="2">The sequence shown here is derived from an EMBL/GenBank/DDBJ whole genome shotgun (WGS) entry which is preliminary data.</text>
</comment>
<proteinExistence type="predicted"/>
<evidence type="ECO:0000256" key="1">
    <source>
        <dbReference type="SAM" id="MobiDB-lite"/>
    </source>
</evidence>
<feature type="compositionally biased region" description="Basic and acidic residues" evidence="1">
    <location>
        <begin position="118"/>
        <end position="128"/>
    </location>
</feature>
<evidence type="ECO:0000313" key="3">
    <source>
        <dbReference type="Proteomes" id="UP000813461"/>
    </source>
</evidence>
<dbReference type="EMBL" id="JAGMVJ010000030">
    <property type="protein sequence ID" value="KAH7069310.1"/>
    <property type="molecule type" value="Genomic_DNA"/>
</dbReference>
<feature type="compositionally biased region" description="Acidic residues" evidence="1">
    <location>
        <begin position="162"/>
        <end position="176"/>
    </location>
</feature>
<protein>
    <submittedName>
        <fullName evidence="2">Uncharacterized protein</fullName>
    </submittedName>
</protein>
<gene>
    <name evidence="2" type="ORF">FB567DRAFT_555135</name>
</gene>
<sequence length="176" mass="18772">MSDSNNDTGAANGSSVQFTEREMQMLGWAMQSLKTGPPEIDYEKLAGFAGMSNPRSASNAWAKIKNKLVAPNPDGTAPVAATPKKAGGRKKAAATPKADDGEEVEGTPKKTPRKRPAKKQDVDGDASPKKKGRAPKKKESDDEANVKAESDDSKDLKPEGDDIKEEIMEEMGADEV</sequence>
<reference evidence="2" key="1">
    <citation type="journal article" date="2021" name="Nat. Commun.">
        <title>Genetic determinants of endophytism in the Arabidopsis root mycobiome.</title>
        <authorList>
            <person name="Mesny F."/>
            <person name="Miyauchi S."/>
            <person name="Thiergart T."/>
            <person name="Pickel B."/>
            <person name="Atanasova L."/>
            <person name="Karlsson M."/>
            <person name="Huettel B."/>
            <person name="Barry K.W."/>
            <person name="Haridas S."/>
            <person name="Chen C."/>
            <person name="Bauer D."/>
            <person name="Andreopoulos W."/>
            <person name="Pangilinan J."/>
            <person name="LaButti K."/>
            <person name="Riley R."/>
            <person name="Lipzen A."/>
            <person name="Clum A."/>
            <person name="Drula E."/>
            <person name="Henrissat B."/>
            <person name="Kohler A."/>
            <person name="Grigoriev I.V."/>
            <person name="Martin F.M."/>
            <person name="Hacquard S."/>
        </authorList>
    </citation>
    <scope>NUCLEOTIDE SEQUENCE</scope>
    <source>
        <strain evidence="2">MPI-SDFR-AT-0120</strain>
    </source>
</reference>
<name>A0A8K0QT81_9PLEO</name>
<dbReference type="OrthoDB" id="5403747at2759"/>
<evidence type="ECO:0000313" key="2">
    <source>
        <dbReference type="EMBL" id="KAH7069310.1"/>
    </source>
</evidence>